<dbReference type="RefSeq" id="WP_095721205.1">
    <property type="nucleotide sequence ID" value="NZ_NTFS01000061.1"/>
</dbReference>
<dbReference type="Proteomes" id="UP000218238">
    <property type="component" value="Unassembled WGS sequence"/>
</dbReference>
<proteinExistence type="predicted"/>
<comment type="caution">
    <text evidence="1">The sequence shown here is derived from an EMBL/GenBank/DDBJ whole genome shotgun (WGS) entry which is preliminary data.</text>
</comment>
<evidence type="ECO:0000313" key="1">
    <source>
        <dbReference type="EMBL" id="PAX58322.1"/>
    </source>
</evidence>
<dbReference type="OrthoDB" id="573720at2"/>
<evidence type="ECO:0000313" key="2">
    <source>
        <dbReference type="Proteomes" id="UP000218238"/>
    </source>
</evidence>
<dbReference type="EMBL" id="NTFS01000061">
    <property type="protein sequence ID" value="PAX58322.1"/>
    <property type="molecule type" value="Genomic_DNA"/>
</dbReference>
<gene>
    <name evidence="1" type="ORF">CK510_08015</name>
</gene>
<protein>
    <submittedName>
        <fullName evidence="1">Uncharacterized protein</fullName>
    </submittedName>
</protein>
<accession>A0A2A2TLJ1</accession>
<name>A0A2A2TLJ1_9CYAN</name>
<reference evidence="1 2" key="1">
    <citation type="submission" date="2017-08" db="EMBL/GenBank/DDBJ databases">
        <title>Draft genome sequence of filamentous cyanobacterium Calothrix elsteri CCALA 953.</title>
        <authorList>
            <person name="Gagunashvili A.N."/>
            <person name="Elster J."/>
            <person name="Andresson O.S."/>
        </authorList>
    </citation>
    <scope>NUCLEOTIDE SEQUENCE [LARGE SCALE GENOMIC DNA]</scope>
    <source>
        <strain evidence="1 2">CCALA 953</strain>
    </source>
</reference>
<organism evidence="1 2">
    <name type="scientific">Brunnivagina elsteri CCALA 953</name>
    <dbReference type="NCBI Taxonomy" id="987040"/>
    <lineage>
        <taxon>Bacteria</taxon>
        <taxon>Bacillati</taxon>
        <taxon>Cyanobacteriota</taxon>
        <taxon>Cyanophyceae</taxon>
        <taxon>Nostocales</taxon>
        <taxon>Calotrichaceae</taxon>
        <taxon>Brunnivagina</taxon>
    </lineage>
</organism>
<dbReference type="AlphaFoldDB" id="A0A2A2TLJ1"/>
<sequence>MNHQIPGKIIFPLWQYLNQRLNQPEIVINPFCFWHNYKIQRLEYCWNLDRIQFLEKCWEFELR</sequence>
<keyword evidence="2" id="KW-1185">Reference proteome</keyword>